<dbReference type="InterPro" id="IPR020891">
    <property type="entry name" value="UPF0758_CS"/>
</dbReference>
<dbReference type="Gene3D" id="1.10.150.20">
    <property type="entry name" value="5' to 3' exonuclease, C-terminal subdomain"/>
    <property type="match status" value="1"/>
</dbReference>
<keyword evidence="3" id="KW-0479">Metal-binding</keyword>
<dbReference type="HOGENOM" id="CLU_073529_0_2_9"/>
<dbReference type="NCBIfam" id="TIGR00608">
    <property type="entry name" value="radc"/>
    <property type="match status" value="1"/>
</dbReference>
<dbReference type="EMBL" id="CP001720">
    <property type="protein sequence ID" value="ACV64071.1"/>
    <property type="molecule type" value="Genomic_DNA"/>
</dbReference>
<dbReference type="AlphaFoldDB" id="C8W5S1"/>
<proteinExistence type="inferred from homology"/>
<keyword evidence="4" id="KW-0378">Hydrolase</keyword>
<dbReference type="PANTHER" id="PTHR30471">
    <property type="entry name" value="DNA REPAIR PROTEIN RADC"/>
    <property type="match status" value="1"/>
</dbReference>
<dbReference type="Pfam" id="PF20582">
    <property type="entry name" value="UPF0758_N"/>
    <property type="match status" value="1"/>
</dbReference>
<evidence type="ECO:0000256" key="4">
    <source>
        <dbReference type="ARBA" id="ARBA00022801"/>
    </source>
</evidence>
<dbReference type="GO" id="GO:0008237">
    <property type="term" value="F:metallopeptidase activity"/>
    <property type="evidence" value="ECO:0007669"/>
    <property type="project" value="UniProtKB-KW"/>
</dbReference>
<evidence type="ECO:0000256" key="1">
    <source>
        <dbReference type="ARBA" id="ARBA00010243"/>
    </source>
</evidence>
<dbReference type="PANTHER" id="PTHR30471:SF3">
    <property type="entry name" value="UPF0758 PROTEIN YEES-RELATED"/>
    <property type="match status" value="1"/>
</dbReference>
<evidence type="ECO:0000313" key="9">
    <source>
        <dbReference type="EMBL" id="ACV64071.1"/>
    </source>
</evidence>
<dbReference type="InterPro" id="IPR037518">
    <property type="entry name" value="MPN"/>
</dbReference>
<dbReference type="GO" id="GO:0046872">
    <property type="term" value="F:metal ion binding"/>
    <property type="evidence" value="ECO:0007669"/>
    <property type="project" value="UniProtKB-KW"/>
</dbReference>
<evidence type="ECO:0000256" key="3">
    <source>
        <dbReference type="ARBA" id="ARBA00022723"/>
    </source>
</evidence>
<organism evidence="9 10">
    <name type="scientific">Desulfofarcimen acetoxidans (strain ATCC 49208 / DSM 771 / KCTC 5769 / VKM B-1644 / 5575)</name>
    <name type="common">Desulfotomaculum acetoxidans</name>
    <dbReference type="NCBI Taxonomy" id="485916"/>
    <lineage>
        <taxon>Bacteria</taxon>
        <taxon>Bacillati</taxon>
        <taxon>Bacillota</taxon>
        <taxon>Clostridia</taxon>
        <taxon>Eubacteriales</taxon>
        <taxon>Peptococcaceae</taxon>
        <taxon>Desulfofarcimen</taxon>
    </lineage>
</organism>
<keyword evidence="5" id="KW-0862">Zinc</keyword>
<dbReference type="SUPFAM" id="SSF47781">
    <property type="entry name" value="RuvA domain 2-like"/>
    <property type="match status" value="1"/>
</dbReference>
<evidence type="ECO:0000256" key="2">
    <source>
        <dbReference type="ARBA" id="ARBA00022670"/>
    </source>
</evidence>
<dbReference type="Proteomes" id="UP000002217">
    <property type="component" value="Chromosome"/>
</dbReference>
<evidence type="ECO:0000259" key="8">
    <source>
        <dbReference type="PROSITE" id="PS50249"/>
    </source>
</evidence>
<dbReference type="NCBIfam" id="NF000642">
    <property type="entry name" value="PRK00024.1"/>
    <property type="match status" value="1"/>
</dbReference>
<dbReference type="STRING" id="485916.Dtox_3340"/>
<reference evidence="9 10" key="1">
    <citation type="journal article" date="2009" name="Stand. Genomic Sci.">
        <title>Complete genome sequence of Desulfotomaculum acetoxidans type strain (5575).</title>
        <authorList>
            <person name="Spring S."/>
            <person name="Lapidus A."/>
            <person name="Schroder M."/>
            <person name="Gleim D."/>
            <person name="Sims D."/>
            <person name="Meincke L."/>
            <person name="Glavina Del Rio T."/>
            <person name="Tice H."/>
            <person name="Copeland A."/>
            <person name="Cheng J.F."/>
            <person name="Lucas S."/>
            <person name="Chen F."/>
            <person name="Nolan M."/>
            <person name="Bruce D."/>
            <person name="Goodwin L."/>
            <person name="Pitluck S."/>
            <person name="Ivanova N."/>
            <person name="Mavromatis K."/>
            <person name="Mikhailova N."/>
            <person name="Pati A."/>
            <person name="Chen A."/>
            <person name="Palaniappan K."/>
            <person name="Land M."/>
            <person name="Hauser L."/>
            <person name="Chang Y.J."/>
            <person name="Jeffries C.D."/>
            <person name="Chain P."/>
            <person name="Saunders E."/>
            <person name="Brettin T."/>
            <person name="Detter J.C."/>
            <person name="Goker M."/>
            <person name="Bristow J."/>
            <person name="Eisen J.A."/>
            <person name="Markowitz V."/>
            <person name="Hugenholtz P."/>
            <person name="Kyrpides N.C."/>
            <person name="Klenk H.P."/>
            <person name="Han C."/>
        </authorList>
    </citation>
    <scope>NUCLEOTIDE SEQUENCE [LARGE SCALE GENOMIC DNA]</scope>
    <source>
        <strain evidence="10">ATCC 49208 / DSM 771 / VKM B-1644</strain>
    </source>
</reference>
<dbReference type="InterPro" id="IPR010994">
    <property type="entry name" value="RuvA_2-like"/>
</dbReference>
<dbReference type="InterPro" id="IPR025657">
    <property type="entry name" value="RadC_JAB"/>
</dbReference>
<dbReference type="KEGG" id="dae:Dtox_3340"/>
<evidence type="ECO:0000256" key="5">
    <source>
        <dbReference type="ARBA" id="ARBA00022833"/>
    </source>
</evidence>
<sequence length="233" mass="25705">MFFLESGYRLTIREMPADLRPRERLLNEGVETLSEIELLAILLRTGTASVSAIELATIILTGFQGLRSLMDATVQELNEIKGIGLAKAAQIKAALELGKRMALKTMEDKPLIKSPEDVAGLVMEDMRYLDREYFRAMLLNTKNRVLSLETISVGTLSSSAVHPRELFKIAIKKSAAALILIHNHPSGDPAPSKEDIDVTKRLEEAGKIIGIDVLDHIIIGDNKFVSLKVKGLF</sequence>
<dbReference type="eggNOG" id="COG2003">
    <property type="taxonomic scope" value="Bacteria"/>
</dbReference>
<dbReference type="Pfam" id="PF04002">
    <property type="entry name" value="RadC"/>
    <property type="match status" value="1"/>
</dbReference>
<keyword evidence="2" id="KW-0645">Protease</keyword>
<keyword evidence="6" id="KW-0482">Metalloprotease</keyword>
<keyword evidence="10" id="KW-1185">Reference proteome</keyword>
<accession>C8W5S1</accession>
<dbReference type="SUPFAM" id="SSF102712">
    <property type="entry name" value="JAB1/MPN domain"/>
    <property type="match status" value="1"/>
</dbReference>
<dbReference type="InterPro" id="IPR001405">
    <property type="entry name" value="UPF0758"/>
</dbReference>
<gene>
    <name evidence="9" type="ordered locus">Dtox_3340</name>
</gene>
<dbReference type="GO" id="GO:0006508">
    <property type="term" value="P:proteolysis"/>
    <property type="evidence" value="ECO:0007669"/>
    <property type="project" value="UniProtKB-KW"/>
</dbReference>
<comment type="similarity">
    <text evidence="1 7">Belongs to the UPF0758 family.</text>
</comment>
<dbReference type="CDD" id="cd08071">
    <property type="entry name" value="MPN_DUF2466"/>
    <property type="match status" value="1"/>
</dbReference>
<evidence type="ECO:0000313" key="10">
    <source>
        <dbReference type="Proteomes" id="UP000002217"/>
    </source>
</evidence>
<dbReference type="InterPro" id="IPR046778">
    <property type="entry name" value="UPF0758_N"/>
</dbReference>
<protein>
    <submittedName>
        <fullName evidence="9">DNA repair protein RadC</fullName>
    </submittedName>
</protein>
<name>C8W5S1_DESAS</name>
<evidence type="ECO:0000256" key="6">
    <source>
        <dbReference type="ARBA" id="ARBA00023049"/>
    </source>
</evidence>
<evidence type="ECO:0000256" key="7">
    <source>
        <dbReference type="RuleBase" id="RU003797"/>
    </source>
</evidence>
<feature type="domain" description="MPN" evidence="8">
    <location>
        <begin position="111"/>
        <end position="233"/>
    </location>
</feature>
<dbReference type="PROSITE" id="PS50249">
    <property type="entry name" value="MPN"/>
    <property type="match status" value="1"/>
</dbReference>
<dbReference type="Gene3D" id="3.40.140.10">
    <property type="entry name" value="Cytidine Deaminase, domain 2"/>
    <property type="match status" value="1"/>
</dbReference>
<dbReference type="PROSITE" id="PS01302">
    <property type="entry name" value="UPF0758"/>
    <property type="match status" value="1"/>
</dbReference>